<accession>A0A165XNW1</accession>
<evidence type="ECO:0000313" key="2">
    <source>
        <dbReference type="EMBL" id="KZL17899.1"/>
    </source>
</evidence>
<proteinExistence type="predicted"/>
<dbReference type="EMBL" id="LMCB01000026">
    <property type="protein sequence ID" value="KZL17899.1"/>
    <property type="molecule type" value="Genomic_DNA"/>
</dbReference>
<dbReference type="STRING" id="989403.SAMN05421798_11325"/>
<protein>
    <submittedName>
        <fullName evidence="2">Uncharacterized protein</fullName>
    </submittedName>
</protein>
<dbReference type="Proteomes" id="UP000076577">
    <property type="component" value="Unassembled WGS sequence"/>
</dbReference>
<keyword evidence="3" id="KW-1185">Reference proteome</keyword>
<reference evidence="2 3" key="1">
    <citation type="journal article" date="2016" name="Front. Microbiol.">
        <title>Comparative Genomic Analysis Reveals a Diverse Repertoire of Genes Involved in Prokaryote-Eukaryote Interactions within the Pseudovibrio Genus.</title>
        <authorList>
            <person name="Romano S."/>
            <person name="Fernandez-Guerra A."/>
            <person name="Reen F.J."/>
            <person name="Glockner F.O."/>
            <person name="Crowley S.P."/>
            <person name="O'Sullivan O."/>
            <person name="Cotter P.D."/>
            <person name="Adams C."/>
            <person name="Dobson A.D."/>
            <person name="O'Gara F."/>
        </authorList>
    </citation>
    <scope>NUCLEOTIDE SEQUENCE [LARGE SCALE GENOMIC DNA]</scope>
    <source>
        <strain evidence="2 3">Ad2</strain>
    </source>
</reference>
<sequence>MRSTPSIVKLGIYDLIINTVAVSVLAISLPVLANTNEKQAIWLGIWLTCFAFGTTLTTFICTILGQKISSLKLLQLTPIGQALGLSLLL</sequence>
<keyword evidence="1" id="KW-0812">Transmembrane</keyword>
<organism evidence="2 3">
    <name type="scientific">Pseudovibrio axinellae</name>
    <dbReference type="NCBI Taxonomy" id="989403"/>
    <lineage>
        <taxon>Bacteria</taxon>
        <taxon>Pseudomonadati</taxon>
        <taxon>Pseudomonadota</taxon>
        <taxon>Alphaproteobacteria</taxon>
        <taxon>Hyphomicrobiales</taxon>
        <taxon>Stappiaceae</taxon>
        <taxon>Pseudovibrio</taxon>
    </lineage>
</organism>
<keyword evidence="1" id="KW-0472">Membrane</keyword>
<evidence type="ECO:0000313" key="3">
    <source>
        <dbReference type="Proteomes" id="UP000076577"/>
    </source>
</evidence>
<dbReference type="PATRIC" id="fig|989403.3.peg.3032"/>
<evidence type="ECO:0000256" key="1">
    <source>
        <dbReference type="SAM" id="Phobius"/>
    </source>
</evidence>
<feature type="transmembrane region" description="Helical" evidence="1">
    <location>
        <begin position="39"/>
        <end position="65"/>
    </location>
</feature>
<dbReference type="AlphaFoldDB" id="A0A165XNW1"/>
<gene>
    <name evidence="2" type="ORF">PsAD2_02828</name>
</gene>
<name>A0A165XNW1_9HYPH</name>
<feature type="transmembrane region" description="Helical" evidence="1">
    <location>
        <begin position="12"/>
        <end position="33"/>
    </location>
</feature>
<keyword evidence="1" id="KW-1133">Transmembrane helix</keyword>
<comment type="caution">
    <text evidence="2">The sequence shown here is derived from an EMBL/GenBank/DDBJ whole genome shotgun (WGS) entry which is preliminary data.</text>
</comment>